<dbReference type="SUPFAM" id="SSF51182">
    <property type="entry name" value="RmlC-like cupins"/>
    <property type="match status" value="1"/>
</dbReference>
<feature type="region of interest" description="Disordered" evidence="1">
    <location>
        <begin position="79"/>
        <end position="98"/>
    </location>
</feature>
<comment type="caution">
    <text evidence="2">The sequence shown here is derived from an EMBL/GenBank/DDBJ whole genome shotgun (WGS) entry which is preliminary data.</text>
</comment>
<accession>A0ABQ6VEJ4</accession>
<dbReference type="InterPro" id="IPR011051">
    <property type="entry name" value="RmlC_Cupin_sf"/>
</dbReference>
<evidence type="ECO:0000313" key="3">
    <source>
        <dbReference type="Proteomes" id="UP000436181"/>
    </source>
</evidence>
<evidence type="ECO:0000313" key="2">
    <source>
        <dbReference type="EMBL" id="KAB3519993.1"/>
    </source>
</evidence>
<organism evidence="2 3">
    <name type="scientific">Corynebacterium zhongnanshanii</name>
    <dbReference type="NCBI Taxonomy" id="2768834"/>
    <lineage>
        <taxon>Bacteria</taxon>
        <taxon>Bacillati</taxon>
        <taxon>Actinomycetota</taxon>
        <taxon>Actinomycetes</taxon>
        <taxon>Mycobacteriales</taxon>
        <taxon>Corynebacteriaceae</taxon>
        <taxon>Corynebacterium</taxon>
    </lineage>
</organism>
<keyword evidence="3" id="KW-1185">Reference proteome</keyword>
<gene>
    <name evidence="2" type="ORF">F8377_08810</name>
</gene>
<evidence type="ECO:0000256" key="1">
    <source>
        <dbReference type="SAM" id="MobiDB-lite"/>
    </source>
</evidence>
<proteinExistence type="predicted"/>
<sequence length="143" mass="15154">MKGMSIQDNFTYITDLRGEHSHPEGEGRAVPTVKKVADLDGARIIRLTFRAGDVMADHQAPAPIVVLGQEGSIEFTVGASSTEAPNSPQQDTDSSHTVTLSQGSAIHVAAGQIHSLRAQEPAQATLILLTGSQPVEFLPHPPK</sequence>
<dbReference type="InterPro" id="IPR014710">
    <property type="entry name" value="RmlC-like_jellyroll"/>
</dbReference>
<dbReference type="Proteomes" id="UP000436181">
    <property type="component" value="Unassembled WGS sequence"/>
</dbReference>
<dbReference type="Gene3D" id="2.60.120.10">
    <property type="entry name" value="Jelly Rolls"/>
    <property type="match status" value="1"/>
</dbReference>
<dbReference type="EMBL" id="WBZJ01000003">
    <property type="protein sequence ID" value="KAB3519993.1"/>
    <property type="molecule type" value="Genomic_DNA"/>
</dbReference>
<reference evidence="2 3" key="1">
    <citation type="submission" date="2019-10" db="EMBL/GenBank/DDBJ databases">
        <title>Corynebacterium sp novel species isolated from the respiratory tract of Marmot.</title>
        <authorList>
            <person name="Zhang G."/>
        </authorList>
    </citation>
    <scope>NUCLEOTIDE SEQUENCE [LARGE SCALE GENOMIC DNA]</scope>
    <source>
        <strain evidence="2 3">336</strain>
    </source>
</reference>
<protein>
    <submittedName>
        <fullName evidence="2">Uncharacterized protein</fullName>
    </submittedName>
</protein>
<name>A0ABQ6VEJ4_9CORY</name>